<dbReference type="GO" id="GO:0006145">
    <property type="term" value="P:purine nucleobase catabolic process"/>
    <property type="evidence" value="ECO:0007669"/>
    <property type="project" value="TreeGrafter"/>
</dbReference>
<evidence type="ECO:0000256" key="1">
    <source>
        <dbReference type="ARBA" id="ARBA00001947"/>
    </source>
</evidence>
<dbReference type="GO" id="GO:0006221">
    <property type="term" value="P:pyrimidine nucleotide biosynthetic process"/>
    <property type="evidence" value="ECO:0007669"/>
    <property type="project" value="UniProtKB-KW"/>
</dbReference>
<gene>
    <name evidence="6" type="ORF">METZ01_LOCUS60452</name>
</gene>
<comment type="cofactor">
    <cofactor evidence="1">
        <name>Zn(2+)</name>
        <dbReference type="ChEBI" id="CHEBI:29105"/>
    </cofactor>
</comment>
<dbReference type="SUPFAM" id="SSF51338">
    <property type="entry name" value="Composite domain of metallo-dependent hydrolases"/>
    <property type="match status" value="1"/>
</dbReference>
<keyword evidence="3" id="KW-0378">Hydrolase</keyword>
<proteinExistence type="inferred from homology"/>
<dbReference type="NCBIfam" id="TIGR00857">
    <property type="entry name" value="pyrC_multi"/>
    <property type="match status" value="1"/>
</dbReference>
<dbReference type="InterPro" id="IPR002195">
    <property type="entry name" value="Dihydroorotase_CS"/>
</dbReference>
<protein>
    <recommendedName>
        <fullName evidence="5">Dihydroorotase catalytic domain-containing protein</fullName>
    </recommendedName>
</protein>
<dbReference type="Gene3D" id="3.20.20.140">
    <property type="entry name" value="Metal-dependent hydrolases"/>
    <property type="match status" value="1"/>
</dbReference>
<dbReference type="InterPro" id="IPR011059">
    <property type="entry name" value="Metal-dep_hydrolase_composite"/>
</dbReference>
<dbReference type="PANTHER" id="PTHR43668:SF2">
    <property type="entry name" value="ALLANTOINASE"/>
    <property type="match status" value="1"/>
</dbReference>
<dbReference type="AlphaFoldDB" id="A0A381SW85"/>
<sequence>MPKKLLFQNTEILDPIKKTNKKGNILLVNGKIAELGIFESPSDVKFIDCNGLTLTHGFCDLHVHFREPGNEDKETLESGSRAALAGGFTRVCTMPNTNPPIDSPESVSYIIEKSKDCPIYIHPIGAVTKGQKGIEISEMGLMNEMGAVAFSDDGLPIQNGLVMRKALEYSTMLGVPIINHAEDDCLRCDGVMNEGIISTRLGLPGNPNMAESTMVYRDLKLAEMTGARLHVPHVSTAASVDHIKHMKNNNNNNNNNITAEVTPHHLFFNDESLVNYNTNLKVAPPIRNDISRKAMVKGILEGVIDCIATDHAPHTLHDKETTFDLAAFGMIGLESCFGIVKRVLVDNEGLSLINLVELLTAAPRKIMGFNCDLLKVGTEAELVLFDPNEKWIFDNKNVFSKSINSPFYGQKLVGKIKYTISKGYISDLS</sequence>
<dbReference type="GO" id="GO:0005737">
    <property type="term" value="C:cytoplasm"/>
    <property type="evidence" value="ECO:0007669"/>
    <property type="project" value="TreeGrafter"/>
</dbReference>
<dbReference type="PROSITE" id="PS00482">
    <property type="entry name" value="DIHYDROOROTASE_1"/>
    <property type="match status" value="1"/>
</dbReference>
<dbReference type="InterPro" id="IPR004722">
    <property type="entry name" value="DHOase"/>
</dbReference>
<evidence type="ECO:0000313" key="6">
    <source>
        <dbReference type="EMBL" id="SVA07598.1"/>
    </source>
</evidence>
<dbReference type="Pfam" id="PF12890">
    <property type="entry name" value="DHOase"/>
    <property type="match status" value="1"/>
</dbReference>
<evidence type="ECO:0000259" key="5">
    <source>
        <dbReference type="Pfam" id="PF12890"/>
    </source>
</evidence>
<feature type="domain" description="Dihydroorotase catalytic" evidence="5">
    <location>
        <begin position="54"/>
        <end position="237"/>
    </location>
</feature>
<dbReference type="InterPro" id="IPR024403">
    <property type="entry name" value="DHOase_cat"/>
</dbReference>
<dbReference type="CDD" id="cd01317">
    <property type="entry name" value="DHOase_IIa"/>
    <property type="match status" value="1"/>
</dbReference>
<dbReference type="InterPro" id="IPR050138">
    <property type="entry name" value="DHOase/Allantoinase_Hydrolase"/>
</dbReference>
<accession>A0A381SW85</accession>
<evidence type="ECO:0000256" key="4">
    <source>
        <dbReference type="ARBA" id="ARBA00022975"/>
    </source>
</evidence>
<keyword evidence="4" id="KW-0665">Pyrimidine biosynthesis</keyword>
<organism evidence="6">
    <name type="scientific">marine metagenome</name>
    <dbReference type="NCBI Taxonomy" id="408172"/>
    <lineage>
        <taxon>unclassified sequences</taxon>
        <taxon>metagenomes</taxon>
        <taxon>ecological metagenomes</taxon>
    </lineage>
</organism>
<dbReference type="HAMAP" id="MF_00220_B">
    <property type="entry name" value="PyrC_classI_B"/>
    <property type="match status" value="1"/>
</dbReference>
<dbReference type="Gene3D" id="2.30.40.10">
    <property type="entry name" value="Urease, subunit C, domain 1"/>
    <property type="match status" value="1"/>
</dbReference>
<evidence type="ECO:0000256" key="3">
    <source>
        <dbReference type="ARBA" id="ARBA00022801"/>
    </source>
</evidence>
<dbReference type="GO" id="GO:0046872">
    <property type="term" value="F:metal ion binding"/>
    <property type="evidence" value="ECO:0007669"/>
    <property type="project" value="UniProtKB-KW"/>
</dbReference>
<dbReference type="InterPro" id="IPR032466">
    <property type="entry name" value="Metal_Hydrolase"/>
</dbReference>
<dbReference type="GO" id="GO:0004151">
    <property type="term" value="F:dihydroorotase activity"/>
    <property type="evidence" value="ECO:0007669"/>
    <property type="project" value="InterPro"/>
</dbReference>
<keyword evidence="2" id="KW-0479">Metal-binding</keyword>
<name>A0A381SW85_9ZZZZ</name>
<dbReference type="PROSITE" id="PS00483">
    <property type="entry name" value="DIHYDROOROTASE_2"/>
    <property type="match status" value="1"/>
</dbReference>
<dbReference type="GO" id="GO:0004038">
    <property type="term" value="F:allantoinase activity"/>
    <property type="evidence" value="ECO:0007669"/>
    <property type="project" value="TreeGrafter"/>
</dbReference>
<evidence type="ECO:0000256" key="2">
    <source>
        <dbReference type="ARBA" id="ARBA00022723"/>
    </source>
</evidence>
<dbReference type="SUPFAM" id="SSF51556">
    <property type="entry name" value="Metallo-dependent hydrolases"/>
    <property type="match status" value="1"/>
</dbReference>
<dbReference type="PANTHER" id="PTHR43668">
    <property type="entry name" value="ALLANTOINASE"/>
    <property type="match status" value="1"/>
</dbReference>
<dbReference type="EMBL" id="UINC01003587">
    <property type="protein sequence ID" value="SVA07598.1"/>
    <property type="molecule type" value="Genomic_DNA"/>
</dbReference>
<reference evidence="6" key="1">
    <citation type="submission" date="2018-05" db="EMBL/GenBank/DDBJ databases">
        <authorList>
            <person name="Lanie J.A."/>
            <person name="Ng W.-L."/>
            <person name="Kazmierczak K.M."/>
            <person name="Andrzejewski T.M."/>
            <person name="Davidsen T.M."/>
            <person name="Wayne K.J."/>
            <person name="Tettelin H."/>
            <person name="Glass J.I."/>
            <person name="Rusch D."/>
            <person name="Podicherti R."/>
            <person name="Tsui H.-C.T."/>
            <person name="Winkler M.E."/>
        </authorList>
    </citation>
    <scope>NUCLEOTIDE SEQUENCE</scope>
</reference>